<evidence type="ECO:0000313" key="2">
    <source>
        <dbReference type="Proteomes" id="UP000307720"/>
    </source>
</evidence>
<accession>A0AC61QVD7</accession>
<comment type="caution">
    <text evidence="1">The sequence shown here is derived from an EMBL/GenBank/DDBJ whole genome shotgun (WGS) entry which is preliminary data.</text>
</comment>
<evidence type="ECO:0000313" key="1">
    <source>
        <dbReference type="EMBL" id="TGX96566.1"/>
    </source>
</evidence>
<protein>
    <submittedName>
        <fullName evidence="1">Site-specific integrase</fullName>
    </submittedName>
</protein>
<gene>
    <name evidence="1" type="ORF">E5357_15705</name>
</gene>
<dbReference type="Proteomes" id="UP000307720">
    <property type="component" value="Unassembled WGS sequence"/>
</dbReference>
<organism evidence="1 2">
    <name type="scientific">Hominisplanchenecus murintestinalis</name>
    <dbReference type="NCBI Taxonomy" id="2941517"/>
    <lineage>
        <taxon>Bacteria</taxon>
        <taxon>Bacillati</taxon>
        <taxon>Bacillota</taxon>
        <taxon>Clostridia</taxon>
        <taxon>Lachnospirales</taxon>
        <taxon>Lachnospiraceae</taxon>
        <taxon>Hominisplanchenecus</taxon>
    </lineage>
</organism>
<proteinExistence type="predicted"/>
<name>A0AC61QVD7_9FIRM</name>
<reference evidence="1" key="1">
    <citation type="submission" date="2019-04" db="EMBL/GenBank/DDBJ databases">
        <title>Microbes associate with the intestines of laboratory mice.</title>
        <authorList>
            <person name="Navarre W."/>
            <person name="Wong E."/>
            <person name="Huang K."/>
            <person name="Tropini C."/>
            <person name="Ng K."/>
            <person name="Yu B."/>
        </authorList>
    </citation>
    <scope>NUCLEOTIDE SEQUENCE</scope>
    <source>
        <strain evidence="1">NM72_1-8</strain>
    </source>
</reference>
<sequence>MSKKLREDEKGRELYKGETQRKDGSYVYKYIGADGKPKYESSWRLTKADKIPKGKRKVKPLREIEKEIQRDLMDGINSTGAEMTVCRLFQKHTELNPNVRESTKKGREWLLKILQSDKIGNMRIKKVKPSDAKAWAIRMKEKGYSYQTVYNHKRFLKAIFYTAMEDDFIRKNPFNWNLEDVIGNDTESKTALTNEQADKLLSFMQTDKTYRKLYNAFMLLLNTGLRISELCGMGIKDIDFENGYIHVSHQLIFENGAYRIEPPKTKAGVREIPMTEFALKAIKDEMQNRKNAQPVKIDGHSDFIFLNKKGLPMYGVAYATEFSAMIKKYNKSHEEEPLPKISPHTLRHTYCTNMAKNRDLSAADLQIIMGHENITTTLGYYAHGSAKSAKAAIKTWRG</sequence>
<dbReference type="EMBL" id="SRZB01000056">
    <property type="protein sequence ID" value="TGX96566.1"/>
    <property type="molecule type" value="Genomic_DNA"/>
</dbReference>
<keyword evidence="2" id="KW-1185">Reference proteome</keyword>